<evidence type="ECO:0000313" key="12">
    <source>
        <dbReference type="Proteomes" id="UP000460412"/>
    </source>
</evidence>
<dbReference type="InterPro" id="IPR013785">
    <property type="entry name" value="Aldolase_TIM"/>
</dbReference>
<reference evidence="11 12" key="1">
    <citation type="submission" date="2019-12" db="EMBL/GenBank/DDBJ databases">
        <title>Sporaefaciens musculi gen. nov., sp. nov., a novel bacterium isolated from the caecum of an obese mouse.</title>
        <authorList>
            <person name="Rasmussen T.S."/>
            <person name="Streidl T."/>
            <person name="Hitch T.C.A."/>
            <person name="Wortmann E."/>
            <person name="Deptula P."/>
            <person name="Hansen M."/>
            <person name="Nielsen D.S."/>
            <person name="Clavel T."/>
            <person name="Vogensen F.K."/>
        </authorList>
    </citation>
    <scope>NUCLEOTIDE SEQUENCE [LARGE SCALE GENOMIC DNA]</scope>
    <source>
        <strain evidence="11 12">WCA-9-b2</strain>
    </source>
</reference>
<gene>
    <name evidence="11" type="ORF">GN277_07810</name>
</gene>
<feature type="binding site" evidence="9">
    <location>
        <position position="162"/>
    </location>
    <ligand>
        <name>FMN</name>
        <dbReference type="ChEBI" id="CHEBI:58210"/>
    </ligand>
</feature>
<dbReference type="EC" id="1.3.1.-" evidence="7"/>
<dbReference type="Gene3D" id="3.20.20.70">
    <property type="entry name" value="Aldolase class I"/>
    <property type="match status" value="1"/>
</dbReference>
<dbReference type="RefSeq" id="WP_159750592.1">
    <property type="nucleotide sequence ID" value="NZ_WUQX01000001.1"/>
</dbReference>
<feature type="binding site" evidence="9">
    <location>
        <position position="133"/>
    </location>
    <ligand>
        <name>FMN</name>
        <dbReference type="ChEBI" id="CHEBI:58210"/>
    </ligand>
</feature>
<feature type="binding site" evidence="9">
    <location>
        <position position="64"/>
    </location>
    <ligand>
        <name>FMN</name>
        <dbReference type="ChEBI" id="CHEBI:58210"/>
    </ligand>
</feature>
<organism evidence="11 12">
    <name type="scientific">Sporofaciens musculi</name>
    <dbReference type="NCBI Taxonomy" id="2681861"/>
    <lineage>
        <taxon>Bacteria</taxon>
        <taxon>Bacillati</taxon>
        <taxon>Bacillota</taxon>
        <taxon>Clostridia</taxon>
        <taxon>Lachnospirales</taxon>
        <taxon>Lachnospiraceae</taxon>
        <taxon>Sporofaciens</taxon>
    </lineage>
</organism>
<dbReference type="PROSITE" id="PS01136">
    <property type="entry name" value="UPF0034"/>
    <property type="match status" value="1"/>
</dbReference>
<keyword evidence="4 7" id="KW-0819">tRNA processing</keyword>
<dbReference type="GO" id="GO:0017150">
    <property type="term" value="F:tRNA dihydrouridine synthase activity"/>
    <property type="evidence" value="ECO:0007669"/>
    <property type="project" value="InterPro"/>
</dbReference>
<keyword evidence="12" id="KW-1185">Reference proteome</keyword>
<dbReference type="GO" id="GO:0050660">
    <property type="term" value="F:flavin adenine dinucleotide binding"/>
    <property type="evidence" value="ECO:0007669"/>
    <property type="project" value="InterPro"/>
</dbReference>
<dbReference type="PANTHER" id="PTHR45846">
    <property type="entry name" value="TRNA-DIHYDROURIDINE(47) SYNTHASE [NAD(P)(+)]-LIKE"/>
    <property type="match status" value="1"/>
</dbReference>
<dbReference type="InterPro" id="IPR018517">
    <property type="entry name" value="tRNA_hU_synthase_CS"/>
</dbReference>
<comment type="similarity">
    <text evidence="7">Belongs to the dus family.</text>
</comment>
<comment type="caution">
    <text evidence="11">The sequence shown here is derived from an EMBL/GenBank/DDBJ whole genome shotgun (WGS) entry which is preliminary data.</text>
</comment>
<evidence type="ECO:0000256" key="3">
    <source>
        <dbReference type="ARBA" id="ARBA00022643"/>
    </source>
</evidence>
<evidence type="ECO:0000259" key="10">
    <source>
        <dbReference type="Pfam" id="PF01207"/>
    </source>
</evidence>
<comment type="function">
    <text evidence="7">Catalyzes the synthesis of 5,6-dihydrouridine (D), a modified base found in the D-loop of most tRNAs, via the reduction of the C5-C6 double bond in target uridines.</text>
</comment>
<evidence type="ECO:0000256" key="2">
    <source>
        <dbReference type="ARBA" id="ARBA00022630"/>
    </source>
</evidence>
<keyword evidence="5" id="KW-0521">NADP</keyword>
<dbReference type="Proteomes" id="UP000460412">
    <property type="component" value="Unassembled WGS sequence"/>
</dbReference>
<dbReference type="PIRSF" id="PIRSF006621">
    <property type="entry name" value="Dus"/>
    <property type="match status" value="1"/>
</dbReference>
<evidence type="ECO:0000256" key="8">
    <source>
        <dbReference type="PIRSR" id="PIRSR006621-1"/>
    </source>
</evidence>
<evidence type="ECO:0000256" key="4">
    <source>
        <dbReference type="ARBA" id="ARBA00022694"/>
    </source>
</evidence>
<dbReference type="Pfam" id="PF01207">
    <property type="entry name" value="Dus"/>
    <property type="match status" value="1"/>
</dbReference>
<dbReference type="InterPro" id="IPR035587">
    <property type="entry name" value="DUS-like_FMN-bd"/>
</dbReference>
<evidence type="ECO:0000256" key="9">
    <source>
        <dbReference type="PIRSR" id="PIRSR006621-2"/>
    </source>
</evidence>
<dbReference type="CDD" id="cd02801">
    <property type="entry name" value="DUS_like_FMN"/>
    <property type="match status" value="1"/>
</dbReference>
<dbReference type="GO" id="GO:0003723">
    <property type="term" value="F:RNA binding"/>
    <property type="evidence" value="ECO:0007669"/>
    <property type="project" value="TreeGrafter"/>
</dbReference>
<name>A0A7X3MF93_9FIRM</name>
<keyword evidence="2 7" id="KW-0285">Flavoprotein</keyword>
<protein>
    <recommendedName>
        <fullName evidence="7">tRNA-dihydrouridine synthase</fullName>
        <ecNumber evidence="7">1.3.1.-</ecNumber>
    </recommendedName>
</protein>
<keyword evidence="3 7" id="KW-0288">FMN</keyword>
<dbReference type="SUPFAM" id="SSF51395">
    <property type="entry name" value="FMN-linked oxidoreductases"/>
    <property type="match status" value="1"/>
</dbReference>
<proteinExistence type="inferred from homology"/>
<evidence type="ECO:0000313" key="11">
    <source>
        <dbReference type="EMBL" id="MXP75291.1"/>
    </source>
</evidence>
<evidence type="ECO:0000256" key="5">
    <source>
        <dbReference type="ARBA" id="ARBA00022857"/>
    </source>
</evidence>
<comment type="cofactor">
    <cofactor evidence="1 7 9">
        <name>FMN</name>
        <dbReference type="ChEBI" id="CHEBI:58210"/>
    </cofactor>
</comment>
<evidence type="ECO:0000256" key="6">
    <source>
        <dbReference type="ARBA" id="ARBA00023002"/>
    </source>
</evidence>
<accession>A0A7X3MF93</accession>
<sequence length="309" mass="36119">MQYYLAPLEGITTRIYRRVYHDCFTPMDKYFTPFLSPHLKKGFSAKEKAELLPKNNQGMHLVPQILTNRAEDFLRTEEKLAYYGYEEINLNLGCPSKTVVSKGRGSGFLADLEGLDRFLDEIFSKTKARISIKTRIGRDEPEEFQRLLEIYGQYPLEELIIHPRVQKDFYKNKPKLEAFEEAAEKMTCPLCYNGDICTREDAAAIEGRFPTVTACMIGRGIIANPGLLGEIKGQEEASRKQLRRFHDRLYEEYRELHMGDKNVLFKMKEIWCYLGQAFPGCEKLLKRIRKAERLDRYEEVVNQCFEYVF</sequence>
<feature type="binding site" evidence="9">
    <location>
        <begin position="218"/>
        <end position="219"/>
    </location>
    <ligand>
        <name>FMN</name>
        <dbReference type="ChEBI" id="CHEBI:58210"/>
    </ligand>
</feature>
<dbReference type="PANTHER" id="PTHR45846:SF1">
    <property type="entry name" value="TRNA-DIHYDROURIDINE(47) SYNTHASE [NAD(P)(+)]-LIKE"/>
    <property type="match status" value="1"/>
</dbReference>
<feature type="domain" description="DUS-like FMN-binding" evidence="10">
    <location>
        <begin position="5"/>
        <end position="267"/>
    </location>
</feature>
<keyword evidence="6 7" id="KW-0560">Oxidoreductase</keyword>
<dbReference type="EMBL" id="WUQX01000001">
    <property type="protein sequence ID" value="MXP75291.1"/>
    <property type="molecule type" value="Genomic_DNA"/>
</dbReference>
<evidence type="ECO:0000256" key="1">
    <source>
        <dbReference type="ARBA" id="ARBA00001917"/>
    </source>
</evidence>
<dbReference type="AlphaFoldDB" id="A0A7X3MF93"/>
<keyword evidence="9" id="KW-0547">Nucleotide-binding</keyword>
<feature type="active site" description="Proton donor" evidence="8">
    <location>
        <position position="94"/>
    </location>
</feature>
<evidence type="ECO:0000256" key="7">
    <source>
        <dbReference type="PIRNR" id="PIRNR006621"/>
    </source>
</evidence>
<dbReference type="InterPro" id="IPR001269">
    <property type="entry name" value="DUS_fam"/>
</dbReference>